<dbReference type="Proteomes" id="UP000266723">
    <property type="component" value="Unassembled WGS sequence"/>
</dbReference>
<proteinExistence type="predicted"/>
<evidence type="ECO:0000313" key="1">
    <source>
        <dbReference type="EMBL" id="KAF3529758.1"/>
    </source>
</evidence>
<accession>A0ABQ7BBV1</accession>
<sequence>MSPIRDRIVRDEPWCEGDAPVRSSDLKTSVSWLNDMVKGIRKLRLNQNRVKASSRELDECCGSWVRRWSSSDSSGKLEDRAVTWAVMAAWLDGEAVVLDESKKFGTQKRSSDRKP</sequence>
<reference evidence="1 2" key="1">
    <citation type="journal article" date="2020" name="BMC Genomics">
        <title>Intraspecific diversification of the crop wild relative Brassica cretica Lam. using demographic model selection.</title>
        <authorList>
            <person name="Kioukis A."/>
            <person name="Michalopoulou V.A."/>
            <person name="Briers L."/>
            <person name="Pirintsos S."/>
            <person name="Studholme D.J."/>
            <person name="Pavlidis P."/>
            <person name="Sarris P.F."/>
        </authorList>
    </citation>
    <scope>NUCLEOTIDE SEQUENCE [LARGE SCALE GENOMIC DNA]</scope>
    <source>
        <strain evidence="2">cv. PFS-1207/04</strain>
    </source>
</reference>
<keyword evidence="2" id="KW-1185">Reference proteome</keyword>
<protein>
    <submittedName>
        <fullName evidence="1">Uncharacterized protein</fullName>
    </submittedName>
</protein>
<evidence type="ECO:0000313" key="2">
    <source>
        <dbReference type="Proteomes" id="UP000266723"/>
    </source>
</evidence>
<comment type="caution">
    <text evidence="1">The sequence shown here is derived from an EMBL/GenBank/DDBJ whole genome shotgun (WGS) entry which is preliminary data.</text>
</comment>
<organism evidence="1 2">
    <name type="scientific">Brassica cretica</name>
    <name type="common">Mustard</name>
    <dbReference type="NCBI Taxonomy" id="69181"/>
    <lineage>
        <taxon>Eukaryota</taxon>
        <taxon>Viridiplantae</taxon>
        <taxon>Streptophyta</taxon>
        <taxon>Embryophyta</taxon>
        <taxon>Tracheophyta</taxon>
        <taxon>Spermatophyta</taxon>
        <taxon>Magnoliopsida</taxon>
        <taxon>eudicotyledons</taxon>
        <taxon>Gunneridae</taxon>
        <taxon>Pentapetalae</taxon>
        <taxon>rosids</taxon>
        <taxon>malvids</taxon>
        <taxon>Brassicales</taxon>
        <taxon>Brassicaceae</taxon>
        <taxon>Brassiceae</taxon>
        <taxon>Brassica</taxon>
    </lineage>
</organism>
<gene>
    <name evidence="1" type="ORF">DY000_02037413</name>
</gene>
<name>A0ABQ7BBV1_BRACR</name>
<dbReference type="EMBL" id="QGKV02001507">
    <property type="protein sequence ID" value="KAF3529758.1"/>
    <property type="molecule type" value="Genomic_DNA"/>
</dbReference>